<sequence length="109" mass="12535">MSTCSHSFLLHEPELRCDPRNFVRHFIFSKPVRNPGWGTSPRHVMARNQEDTRHSNEETSKIAGLCLITTTHSKNRTAARGRVVATTHNFNARGTCHIQHAKRRHRLLT</sequence>
<keyword evidence="2" id="KW-1185">Reference proteome</keyword>
<comment type="caution">
    <text evidence="1">The sequence shown here is derived from an EMBL/GenBank/DDBJ whole genome shotgun (WGS) entry which is preliminary data.</text>
</comment>
<evidence type="ECO:0000313" key="2">
    <source>
        <dbReference type="Proteomes" id="UP001066276"/>
    </source>
</evidence>
<dbReference type="AlphaFoldDB" id="A0AAV7WJL2"/>
<reference evidence="1" key="1">
    <citation type="journal article" date="2022" name="bioRxiv">
        <title>Sequencing and chromosome-scale assembly of the giantPleurodeles waltlgenome.</title>
        <authorList>
            <person name="Brown T."/>
            <person name="Elewa A."/>
            <person name="Iarovenko S."/>
            <person name="Subramanian E."/>
            <person name="Araus A.J."/>
            <person name="Petzold A."/>
            <person name="Susuki M."/>
            <person name="Suzuki K.-i.T."/>
            <person name="Hayashi T."/>
            <person name="Toyoda A."/>
            <person name="Oliveira C."/>
            <person name="Osipova E."/>
            <person name="Leigh N.D."/>
            <person name="Simon A."/>
            <person name="Yun M.H."/>
        </authorList>
    </citation>
    <scope>NUCLEOTIDE SEQUENCE</scope>
    <source>
        <strain evidence="1">20211129_DDA</strain>
        <tissue evidence="1">Liver</tissue>
    </source>
</reference>
<proteinExistence type="predicted"/>
<name>A0AAV7WJL2_PLEWA</name>
<protein>
    <submittedName>
        <fullName evidence="1">Uncharacterized protein</fullName>
    </submittedName>
</protein>
<accession>A0AAV7WJL2</accession>
<gene>
    <name evidence="1" type="ORF">NDU88_001859</name>
</gene>
<dbReference type="EMBL" id="JANPWB010000001">
    <property type="protein sequence ID" value="KAJ1214234.1"/>
    <property type="molecule type" value="Genomic_DNA"/>
</dbReference>
<organism evidence="1 2">
    <name type="scientific">Pleurodeles waltl</name>
    <name type="common">Iberian ribbed newt</name>
    <dbReference type="NCBI Taxonomy" id="8319"/>
    <lineage>
        <taxon>Eukaryota</taxon>
        <taxon>Metazoa</taxon>
        <taxon>Chordata</taxon>
        <taxon>Craniata</taxon>
        <taxon>Vertebrata</taxon>
        <taxon>Euteleostomi</taxon>
        <taxon>Amphibia</taxon>
        <taxon>Batrachia</taxon>
        <taxon>Caudata</taxon>
        <taxon>Salamandroidea</taxon>
        <taxon>Salamandridae</taxon>
        <taxon>Pleurodelinae</taxon>
        <taxon>Pleurodeles</taxon>
    </lineage>
</organism>
<evidence type="ECO:0000313" key="1">
    <source>
        <dbReference type="EMBL" id="KAJ1214234.1"/>
    </source>
</evidence>
<dbReference type="Proteomes" id="UP001066276">
    <property type="component" value="Chromosome 1_1"/>
</dbReference>